<accession>I1YFU5</accession>
<keyword evidence="1" id="KW-0472">Membrane</keyword>
<gene>
    <name evidence="2" type="ordered locus">Q7C_616</name>
</gene>
<protein>
    <submittedName>
        <fullName evidence="2">Putative membrane protein</fullName>
    </submittedName>
</protein>
<organism evidence="2 3">
    <name type="scientific">Methylophaga frappieri (strain ATCC BAA-2434 / DSM 25690 / JAM7)</name>
    <dbReference type="NCBI Taxonomy" id="754477"/>
    <lineage>
        <taxon>Bacteria</taxon>
        <taxon>Pseudomonadati</taxon>
        <taxon>Pseudomonadota</taxon>
        <taxon>Gammaproteobacteria</taxon>
        <taxon>Thiotrichales</taxon>
        <taxon>Piscirickettsiaceae</taxon>
        <taxon>Methylophaga</taxon>
    </lineage>
</organism>
<dbReference type="EMBL" id="CP003380">
    <property type="protein sequence ID" value="AFJ01788.1"/>
    <property type="molecule type" value="Genomic_DNA"/>
</dbReference>
<dbReference type="STRING" id="754477.Q7C_616"/>
<dbReference type="OrthoDB" id="5569826at2"/>
<sequence precursor="true">MMRFCRFTSLLSYFGLLLTIMAWILLAPHGDNYPTAAMLLLGVLPLLFPLTGLLYGRSYTHAWSGFLVLFYLAHAIGELYSGDAFWLWPGLEIFFSLSFLIAANLYVRFIAKSRNRSQSDQTRV</sequence>
<name>I1YFU5_METFJ</name>
<evidence type="ECO:0000256" key="1">
    <source>
        <dbReference type="SAM" id="Phobius"/>
    </source>
</evidence>
<dbReference type="PATRIC" id="fig|754477.3.peg.609"/>
<dbReference type="HOGENOM" id="CLU_122357_1_1_6"/>
<keyword evidence="1" id="KW-0812">Transmembrane</keyword>
<proteinExistence type="predicted"/>
<dbReference type="Proteomes" id="UP000009145">
    <property type="component" value="Chromosome"/>
</dbReference>
<evidence type="ECO:0000313" key="3">
    <source>
        <dbReference type="Proteomes" id="UP000009145"/>
    </source>
</evidence>
<reference evidence="2 3" key="1">
    <citation type="journal article" date="2012" name="J. Bacteriol.">
        <title>Complete genome sequences of Methylophaga sp. strain JAM1 and Methylophaga sp. strain JAM7.</title>
        <authorList>
            <person name="Villeneuve C."/>
            <person name="Martineau C."/>
            <person name="Mauffrey F."/>
            <person name="Villemur R."/>
        </authorList>
    </citation>
    <scope>NUCLEOTIDE SEQUENCE [LARGE SCALE GENOMIC DNA]</scope>
    <source>
        <strain evidence="2 3">JAM7</strain>
    </source>
</reference>
<dbReference type="AlphaFoldDB" id="I1YFU5"/>
<feature type="transmembrane region" description="Helical" evidence="1">
    <location>
        <begin position="7"/>
        <end position="27"/>
    </location>
</feature>
<keyword evidence="3" id="KW-1185">Reference proteome</keyword>
<dbReference type="KEGG" id="mec:Q7C_616"/>
<dbReference type="eggNOG" id="COG3308">
    <property type="taxonomic scope" value="Bacteria"/>
</dbReference>
<feature type="transmembrane region" description="Helical" evidence="1">
    <location>
        <begin position="86"/>
        <end position="107"/>
    </location>
</feature>
<feature type="transmembrane region" description="Helical" evidence="1">
    <location>
        <begin position="33"/>
        <end position="55"/>
    </location>
</feature>
<dbReference type="InterPro" id="IPR018643">
    <property type="entry name" value="DUF2069_membrane"/>
</dbReference>
<keyword evidence="1" id="KW-1133">Transmembrane helix</keyword>
<evidence type="ECO:0000313" key="2">
    <source>
        <dbReference type="EMBL" id="AFJ01788.1"/>
    </source>
</evidence>
<dbReference type="Pfam" id="PF09842">
    <property type="entry name" value="DUF2069"/>
    <property type="match status" value="1"/>
</dbReference>
<feature type="transmembrane region" description="Helical" evidence="1">
    <location>
        <begin position="62"/>
        <end position="80"/>
    </location>
</feature>
<dbReference type="RefSeq" id="WP_014703210.1">
    <property type="nucleotide sequence ID" value="NC_017856.1"/>
</dbReference>